<feature type="domain" description="Aldehyde dehydrogenase" evidence="2">
    <location>
        <begin position="4"/>
        <end position="124"/>
    </location>
</feature>
<dbReference type="InterPro" id="IPR016161">
    <property type="entry name" value="Ald_DH/histidinol_DH"/>
</dbReference>
<evidence type="ECO:0000313" key="4">
    <source>
        <dbReference type="Proteomes" id="UP000071859"/>
    </source>
</evidence>
<dbReference type="Gene3D" id="3.40.605.10">
    <property type="entry name" value="Aldehyde Dehydrogenase, Chain A, domain 1"/>
    <property type="match status" value="1"/>
</dbReference>
<dbReference type="InterPro" id="IPR015590">
    <property type="entry name" value="Aldehyde_DH_dom"/>
</dbReference>
<dbReference type="InterPro" id="IPR016163">
    <property type="entry name" value="Ald_DH_C"/>
</dbReference>
<reference evidence="3" key="1">
    <citation type="submission" date="2016-01" db="EMBL/GenBank/DDBJ databases">
        <authorList>
            <person name="Peeters C."/>
        </authorList>
    </citation>
    <scope>NUCLEOTIDE SEQUENCE</scope>
    <source>
        <strain evidence="3">LMG 29321</strain>
    </source>
</reference>
<dbReference type="EMBL" id="FCOX02000151">
    <property type="protein sequence ID" value="SAL06970.1"/>
    <property type="molecule type" value="Genomic_DNA"/>
</dbReference>
<evidence type="ECO:0000259" key="2">
    <source>
        <dbReference type="Pfam" id="PF00171"/>
    </source>
</evidence>
<dbReference type="RefSeq" id="WP_062612804.1">
    <property type="nucleotide sequence ID" value="NZ_FCOX02000151.1"/>
</dbReference>
<comment type="caution">
    <text evidence="3">The sequence shown here is derived from an EMBL/GenBank/DDBJ whole genome shotgun (WGS) entry which is preliminary data.</text>
</comment>
<name>A0A158EJR6_9BURK</name>
<dbReference type="PANTHER" id="PTHR11699">
    <property type="entry name" value="ALDEHYDE DEHYDROGENASE-RELATED"/>
    <property type="match status" value="1"/>
</dbReference>
<dbReference type="InterPro" id="IPR016162">
    <property type="entry name" value="Ald_DH_N"/>
</dbReference>
<dbReference type="Pfam" id="PF00171">
    <property type="entry name" value="Aldedh"/>
    <property type="match status" value="1"/>
</dbReference>
<evidence type="ECO:0000256" key="1">
    <source>
        <dbReference type="ARBA" id="ARBA00023002"/>
    </source>
</evidence>
<dbReference type="GO" id="GO:0016620">
    <property type="term" value="F:oxidoreductase activity, acting on the aldehyde or oxo group of donors, NAD or NADP as acceptor"/>
    <property type="evidence" value="ECO:0007669"/>
    <property type="project" value="InterPro"/>
</dbReference>
<proteinExistence type="predicted"/>
<accession>A0A158EJR6</accession>
<keyword evidence="4" id="KW-1185">Reference proteome</keyword>
<dbReference type="Proteomes" id="UP000071859">
    <property type="component" value="Unassembled WGS sequence"/>
</dbReference>
<dbReference type="Gene3D" id="3.40.309.10">
    <property type="entry name" value="Aldehyde Dehydrogenase, Chain A, domain 2"/>
    <property type="match status" value="1"/>
</dbReference>
<dbReference type="SUPFAM" id="SSF53720">
    <property type="entry name" value="ALDH-like"/>
    <property type="match status" value="1"/>
</dbReference>
<dbReference type="AlphaFoldDB" id="A0A158EJR6"/>
<sequence length="128" mass="13839">MIGGGGALDRPGYFIAPTIVRDIKEGARLVDEEQYGPVLPVIQYSDLDDVIRRANDTVFGLGTSVWSTNIERARKVAASLEAGSIWINKHLDSQVDVPFGGMKESGIGVEYGEEGLVEFTQLQVISVA</sequence>
<protein>
    <submittedName>
        <fullName evidence="3">Phenylacetaldehyde dehydrogenase</fullName>
    </submittedName>
</protein>
<gene>
    <name evidence="3" type="ORF">AWB78_08346</name>
</gene>
<evidence type="ECO:0000313" key="3">
    <source>
        <dbReference type="EMBL" id="SAL06970.1"/>
    </source>
</evidence>
<keyword evidence="1" id="KW-0560">Oxidoreductase</keyword>
<organism evidence="3 4">
    <name type="scientific">Caballeronia calidae</name>
    <dbReference type="NCBI Taxonomy" id="1777139"/>
    <lineage>
        <taxon>Bacteria</taxon>
        <taxon>Pseudomonadati</taxon>
        <taxon>Pseudomonadota</taxon>
        <taxon>Betaproteobacteria</taxon>
        <taxon>Burkholderiales</taxon>
        <taxon>Burkholderiaceae</taxon>
        <taxon>Caballeronia</taxon>
    </lineage>
</organism>